<evidence type="ECO:0000313" key="2">
    <source>
        <dbReference type="EMBL" id="GFY32925.1"/>
    </source>
</evidence>
<reference evidence="2" key="1">
    <citation type="submission" date="2020-08" db="EMBL/GenBank/DDBJ databases">
        <title>Multicomponent nature underlies the extraordinary mechanical properties of spider dragline silk.</title>
        <authorList>
            <person name="Kono N."/>
            <person name="Nakamura H."/>
            <person name="Mori M."/>
            <person name="Yoshida Y."/>
            <person name="Ohtoshi R."/>
            <person name="Malay A.D."/>
            <person name="Moran D.A.P."/>
            <person name="Tomita M."/>
            <person name="Numata K."/>
            <person name="Arakawa K."/>
        </authorList>
    </citation>
    <scope>NUCLEOTIDE SEQUENCE</scope>
</reference>
<keyword evidence="3" id="KW-1185">Reference proteome</keyword>
<dbReference type="EMBL" id="BMAU01021406">
    <property type="protein sequence ID" value="GFY32925.1"/>
    <property type="molecule type" value="Genomic_DNA"/>
</dbReference>
<gene>
    <name evidence="2" type="ORF">TNCV_2876741</name>
</gene>
<proteinExistence type="predicted"/>
<sequence length="85" mass="9780">MLLEWQEVPLQECGINSKKQDMLDAWPRQGCAHATTTNNDRYILLNSSSRQDGQYQIQRVSFGNKTKNFKPNNQKKDSCELSVCT</sequence>
<dbReference type="Proteomes" id="UP000887159">
    <property type="component" value="Unassembled WGS sequence"/>
</dbReference>
<comment type="caution">
    <text evidence="2">The sequence shown here is derived from an EMBL/GenBank/DDBJ whole genome shotgun (WGS) entry which is preliminary data.</text>
</comment>
<name>A0A8X7BIX0_TRICX</name>
<organism evidence="2 3">
    <name type="scientific">Trichonephila clavipes</name>
    <name type="common">Golden silk orbweaver</name>
    <name type="synonym">Nephila clavipes</name>
    <dbReference type="NCBI Taxonomy" id="2585209"/>
    <lineage>
        <taxon>Eukaryota</taxon>
        <taxon>Metazoa</taxon>
        <taxon>Ecdysozoa</taxon>
        <taxon>Arthropoda</taxon>
        <taxon>Chelicerata</taxon>
        <taxon>Arachnida</taxon>
        <taxon>Araneae</taxon>
        <taxon>Araneomorphae</taxon>
        <taxon>Entelegynae</taxon>
        <taxon>Araneoidea</taxon>
        <taxon>Nephilidae</taxon>
        <taxon>Trichonephila</taxon>
    </lineage>
</organism>
<accession>A0A8X7BIX0</accession>
<dbReference type="AlphaFoldDB" id="A0A8X7BIX0"/>
<evidence type="ECO:0000313" key="3">
    <source>
        <dbReference type="Proteomes" id="UP000887159"/>
    </source>
</evidence>
<protein>
    <submittedName>
        <fullName evidence="2">Uncharacterized protein</fullName>
    </submittedName>
</protein>
<feature type="region of interest" description="Disordered" evidence="1">
    <location>
        <begin position="66"/>
        <end position="85"/>
    </location>
</feature>
<evidence type="ECO:0000256" key="1">
    <source>
        <dbReference type="SAM" id="MobiDB-lite"/>
    </source>
</evidence>